<dbReference type="CDD" id="cd00293">
    <property type="entry name" value="USP-like"/>
    <property type="match status" value="1"/>
</dbReference>
<dbReference type="Proteomes" id="UP000434101">
    <property type="component" value="Unassembled WGS sequence"/>
</dbReference>
<dbReference type="OrthoDB" id="281037at2157"/>
<organism evidence="3 4">
    <name type="scientific">Natronorubrum halalkaliphilum</name>
    <dbReference type="NCBI Taxonomy" id="2691917"/>
    <lineage>
        <taxon>Archaea</taxon>
        <taxon>Methanobacteriati</taxon>
        <taxon>Methanobacteriota</taxon>
        <taxon>Stenosarchaea group</taxon>
        <taxon>Halobacteria</taxon>
        <taxon>Halobacteriales</taxon>
        <taxon>Natrialbaceae</taxon>
        <taxon>Natronorubrum</taxon>
    </lineage>
</organism>
<reference evidence="3 4" key="1">
    <citation type="submission" date="2020-01" db="EMBL/GenBank/DDBJ databases">
        <title>Natronorubrum sp. JWXQ-INN 674 isolated from Inner Mongolia Autonomous Region of China.</title>
        <authorList>
            <person name="Xue Q."/>
        </authorList>
    </citation>
    <scope>NUCLEOTIDE SEQUENCE [LARGE SCALE GENOMIC DNA]</scope>
    <source>
        <strain evidence="3 4">JWXQ-INN-674</strain>
    </source>
</reference>
<feature type="domain" description="UspA" evidence="2">
    <location>
        <begin position="3"/>
        <end position="138"/>
    </location>
</feature>
<evidence type="ECO:0000313" key="4">
    <source>
        <dbReference type="Proteomes" id="UP000434101"/>
    </source>
</evidence>
<comment type="similarity">
    <text evidence="1">Belongs to the universal stress protein A family.</text>
</comment>
<name>A0A6B0VMB2_9EURY</name>
<comment type="caution">
    <text evidence="3">The sequence shown here is derived from an EMBL/GenBank/DDBJ whole genome shotgun (WGS) entry which is preliminary data.</text>
</comment>
<accession>A0A6B0VMB2</accession>
<dbReference type="RefSeq" id="WP_160065796.1">
    <property type="nucleotide sequence ID" value="NZ_WUYX01000038.1"/>
</dbReference>
<dbReference type="PANTHER" id="PTHR46268">
    <property type="entry name" value="STRESS RESPONSE PROTEIN NHAX"/>
    <property type="match status" value="1"/>
</dbReference>
<proteinExistence type="inferred from homology"/>
<dbReference type="InterPro" id="IPR014729">
    <property type="entry name" value="Rossmann-like_a/b/a_fold"/>
</dbReference>
<dbReference type="Gene3D" id="3.40.50.620">
    <property type="entry name" value="HUPs"/>
    <property type="match status" value="1"/>
</dbReference>
<evidence type="ECO:0000313" key="3">
    <source>
        <dbReference type="EMBL" id="MXV62971.1"/>
    </source>
</evidence>
<protein>
    <submittedName>
        <fullName evidence="3">Universal stress protein</fullName>
    </submittedName>
</protein>
<dbReference type="Pfam" id="PF00582">
    <property type="entry name" value="Usp"/>
    <property type="match status" value="1"/>
</dbReference>
<dbReference type="AlphaFoldDB" id="A0A6B0VMB2"/>
<sequence length="140" mass="15323">MYTVLVPVKTERSLAAAEYAAALPESESTVEVVLVSVFEEFEAADEASVVRSDDLYEETDLPADVLEVARTLEEHGIDVTVRREHGDPVEEIHRVAAEIDADTIAMAGRDRSATGKVLFGSVIQGVILESERPVTVLRRE</sequence>
<gene>
    <name evidence="3" type="ORF">GS429_13015</name>
</gene>
<dbReference type="EMBL" id="WUYX01000038">
    <property type="protein sequence ID" value="MXV62971.1"/>
    <property type="molecule type" value="Genomic_DNA"/>
</dbReference>
<keyword evidence="4" id="KW-1185">Reference proteome</keyword>
<evidence type="ECO:0000256" key="1">
    <source>
        <dbReference type="ARBA" id="ARBA00008791"/>
    </source>
</evidence>
<dbReference type="InterPro" id="IPR006016">
    <property type="entry name" value="UspA"/>
</dbReference>
<dbReference type="PANTHER" id="PTHR46268:SF6">
    <property type="entry name" value="UNIVERSAL STRESS PROTEIN UP12"/>
    <property type="match status" value="1"/>
</dbReference>
<evidence type="ECO:0000259" key="2">
    <source>
        <dbReference type="Pfam" id="PF00582"/>
    </source>
</evidence>
<dbReference type="SUPFAM" id="SSF52402">
    <property type="entry name" value="Adenine nucleotide alpha hydrolases-like"/>
    <property type="match status" value="1"/>
</dbReference>